<organism evidence="4 5">
    <name type="scientific">Raineya orbicola</name>
    <dbReference type="NCBI Taxonomy" id="2016530"/>
    <lineage>
        <taxon>Bacteria</taxon>
        <taxon>Pseudomonadati</taxon>
        <taxon>Bacteroidota</taxon>
        <taxon>Cytophagia</taxon>
        <taxon>Cytophagales</taxon>
        <taxon>Raineyaceae</taxon>
        <taxon>Raineya</taxon>
    </lineage>
</organism>
<proteinExistence type="predicted"/>
<evidence type="ECO:0000256" key="1">
    <source>
        <dbReference type="ARBA" id="ARBA00022729"/>
    </source>
</evidence>
<dbReference type="CDD" id="cd02258">
    <property type="entry name" value="Peptidase_C25_N"/>
    <property type="match status" value="1"/>
</dbReference>
<reference evidence="4 5" key="1">
    <citation type="submission" date="2017-06" db="EMBL/GenBank/DDBJ databases">
        <title>Raineya orbicola gen. nov., sp. nov. a slightly thermophilic bacterium of the phylum Bacteroidetes and the description of Raineyaceae fam. nov.</title>
        <authorList>
            <person name="Albuquerque L."/>
            <person name="Polonia A.R.M."/>
            <person name="Barroso C."/>
            <person name="Froufe H.J.C."/>
            <person name="Lage O."/>
            <person name="Lobo-Da-Cunha A."/>
            <person name="Egas C."/>
            <person name="Da Costa M.S."/>
        </authorList>
    </citation>
    <scope>NUCLEOTIDE SEQUENCE [LARGE SCALE GENOMIC DNA]</scope>
    <source>
        <strain evidence="4 5">SPSPC-11</strain>
    </source>
</reference>
<keyword evidence="1 2" id="KW-0732">Signal</keyword>
<name>A0A2N3IK87_9BACT</name>
<dbReference type="InterPro" id="IPR026444">
    <property type="entry name" value="Secre_tail"/>
</dbReference>
<dbReference type="InterPro" id="IPR029031">
    <property type="entry name" value="Gingipain_N_sf"/>
</dbReference>
<dbReference type="GO" id="GO:0006508">
    <property type="term" value="P:proteolysis"/>
    <property type="evidence" value="ECO:0007669"/>
    <property type="project" value="InterPro"/>
</dbReference>
<evidence type="ECO:0000259" key="3">
    <source>
        <dbReference type="Pfam" id="PF01364"/>
    </source>
</evidence>
<accession>A0A2N3IK87</accession>
<dbReference type="Gene3D" id="3.40.50.10390">
    <property type="entry name" value="Gingipain r, domain 1"/>
    <property type="match status" value="1"/>
</dbReference>
<keyword evidence="5" id="KW-1185">Reference proteome</keyword>
<comment type="caution">
    <text evidence="4">The sequence shown here is derived from an EMBL/GenBank/DDBJ whole genome shotgun (WGS) entry which is preliminary data.</text>
</comment>
<feature type="domain" description="Gingipain" evidence="3">
    <location>
        <begin position="401"/>
        <end position="772"/>
    </location>
</feature>
<dbReference type="NCBIfam" id="NF033707">
    <property type="entry name" value="T9SS_sortase"/>
    <property type="match status" value="1"/>
</dbReference>
<dbReference type="GO" id="GO:0008234">
    <property type="term" value="F:cysteine-type peptidase activity"/>
    <property type="evidence" value="ECO:0007669"/>
    <property type="project" value="InterPro"/>
</dbReference>
<dbReference type="Proteomes" id="UP000233387">
    <property type="component" value="Unassembled WGS sequence"/>
</dbReference>
<gene>
    <name evidence="4" type="ORF">Rain11_0287</name>
</gene>
<dbReference type="AlphaFoldDB" id="A0A2N3IK87"/>
<dbReference type="InterPro" id="IPR029030">
    <property type="entry name" value="Caspase-like_dom_sf"/>
</dbReference>
<dbReference type="OrthoDB" id="9809780at2"/>
<evidence type="ECO:0000256" key="2">
    <source>
        <dbReference type="SAM" id="SignalP"/>
    </source>
</evidence>
<dbReference type="Gene3D" id="3.40.50.1460">
    <property type="match status" value="1"/>
</dbReference>
<evidence type="ECO:0000313" key="4">
    <source>
        <dbReference type="EMBL" id="PKQ70750.1"/>
    </source>
</evidence>
<dbReference type="EMBL" id="NKXO01000003">
    <property type="protein sequence ID" value="PKQ70750.1"/>
    <property type="molecule type" value="Genomic_DNA"/>
</dbReference>
<dbReference type="Pfam" id="PF01364">
    <property type="entry name" value="Peptidase_C25"/>
    <property type="match status" value="1"/>
</dbReference>
<protein>
    <submittedName>
        <fullName evidence="4">Por secretion system C-terminal sorting domain</fullName>
    </submittedName>
</protein>
<feature type="signal peptide" evidence="2">
    <location>
        <begin position="1"/>
        <end position="18"/>
    </location>
</feature>
<dbReference type="NCBIfam" id="TIGR04183">
    <property type="entry name" value="Por_Secre_tail"/>
    <property type="match status" value="1"/>
</dbReference>
<sequence length="1138" mass="128021">MKHWVIFLGVLLSVSVKAQNSVLSSGKWYKIAITQTGIHKITAQNLRDWGVDITQINPKNIAIYGNGGGMLPQPNNAPRISDLQENAILVVGEEDNQMNNGDYILFYAQGADKINFNPTTQRFSHEKNLYDDKNYYFLTIKNTQGLRVQNQPSVSASQNITAFDDYFYHEKDLYNILQQLNRGGSGREWYGEFLNTGQSTEISNTLEGVVPNSTIFFTSSVLNQSFNVASFQVAINGQNIGSQNVSPIFDATYSTKGIPDVATFSLNSNQIPALPQFKVTYSLQGTNVRGYLNHFGVQSKRELRLYGNQTVFRSIESRSLPAVNFVVNNIGSNAQIWDVTNPLEPKNQIFTLSGSQGIFGAVTSGILKEFVVWQGSDFPTPELVSEIPNQNLRALFTPNLLIITHPDFGVEAERLAEFRRTHDGFLVAVADVFQIYNEFSSGRQDVTALRDFIRHLYLKTPNTLKYVLLFGATSFDYKNRVTNNTNFIPIYQSRESLHPIFSYSSDDYFGFMEDTEGEWIETFSNVPTFDHTLDVGVGRLPVQTAEQARNVVDKIISYANRKENLGDWRKRVVFLADDGDANQHQTDSDKLAQKVEDNYPNFNVQKIYLDAYPQISSGGNERSPACKNTLTDAIEKGSLIINYTGHGGEIGWMQEEILRTPDIKTWNNGNYLPLMITATCEFGKYDEPSTLSGGEVAILEPNKGAIALITTTRPVFSSTNYILNDQIYNFIFQPIAGKMPRLGDVMRLTKNNSLAGSVNRNFSLLGDPSMRLAYPEKNIVITKINNKDITIHQDTLKALSKISIEGEIRDENDVLISNFNGVLDATIWDKMRIKTTFGTQSSSPMNFLVRDIRIFNGKASVKNGRFRIEFVVPKNINYAFGEGKISLYASDKQKLVDAGAGKSDIIVGGSNPNPLADNTPPRIRLYMNDTTFKNGGMVNENPFLLAYLYDENGINISSIGIGQDITAYLNDSLQKPYILNDFYTADLDTYQSGKVWYPFRNLPEGHHKLTLKVWDTYNNSAEESIEFVVASAKKLQLQNVMNYPNPFSERTIFSFEHNRFNEDLEIELEIFNLQGEKMLVFRDKVFTADANVSKFVLDLNGYGTKFANGMYIYRLSAHSLKDTQKATATGKLVVMRNF</sequence>
<dbReference type="SUPFAM" id="SSF52129">
    <property type="entry name" value="Caspase-like"/>
    <property type="match status" value="1"/>
</dbReference>
<evidence type="ECO:0000313" key="5">
    <source>
        <dbReference type="Proteomes" id="UP000233387"/>
    </source>
</evidence>
<dbReference type="RefSeq" id="WP_101357552.1">
    <property type="nucleotide sequence ID" value="NZ_NKXO01000003.1"/>
</dbReference>
<dbReference type="InterPro" id="IPR001769">
    <property type="entry name" value="Gingipain"/>
</dbReference>
<feature type="chain" id="PRO_5014619526" evidence="2">
    <location>
        <begin position="19"/>
        <end position="1138"/>
    </location>
</feature>